<dbReference type="GO" id="GO:2000028">
    <property type="term" value="P:regulation of photoperiodism, flowering"/>
    <property type="evidence" value="ECO:0007669"/>
    <property type="project" value="TreeGrafter"/>
</dbReference>
<dbReference type="SMART" id="SM00336">
    <property type="entry name" value="BBOX"/>
    <property type="match status" value="2"/>
</dbReference>
<dbReference type="Pfam" id="PF06203">
    <property type="entry name" value="CCT"/>
    <property type="match status" value="1"/>
</dbReference>
<evidence type="ECO:0000313" key="11">
    <source>
        <dbReference type="EMBL" id="KAJ0986549.1"/>
    </source>
</evidence>
<evidence type="ECO:0000259" key="9">
    <source>
        <dbReference type="PROSITE" id="PS50119"/>
    </source>
</evidence>
<reference evidence="11" key="1">
    <citation type="submission" date="2021-03" db="EMBL/GenBank/DDBJ databases">
        <authorList>
            <person name="Li Z."/>
            <person name="Yang C."/>
        </authorList>
    </citation>
    <scope>NUCLEOTIDE SEQUENCE</scope>
    <source>
        <strain evidence="11">Dzin_1.0</strain>
        <tissue evidence="11">Leaf</tissue>
    </source>
</reference>
<dbReference type="OrthoDB" id="153872at2759"/>
<dbReference type="GO" id="GO:0005634">
    <property type="term" value="C:nucleus"/>
    <property type="evidence" value="ECO:0007669"/>
    <property type="project" value="UniProtKB-SubCell"/>
</dbReference>
<keyword evidence="4 7" id="KW-0863">Zinc-finger</keyword>
<dbReference type="InterPro" id="IPR010402">
    <property type="entry name" value="CCT_domain"/>
</dbReference>
<feature type="domain" description="CCT" evidence="10">
    <location>
        <begin position="308"/>
        <end position="345"/>
    </location>
</feature>
<comment type="caution">
    <text evidence="11">The sequence shown here is derived from an EMBL/GenBank/DDBJ whole genome shotgun (WGS) entry which is preliminary data.</text>
</comment>
<comment type="similarity">
    <text evidence="2">Belongs to the CONSTANS family.</text>
</comment>
<evidence type="ECO:0000256" key="5">
    <source>
        <dbReference type="ARBA" id="ARBA00022833"/>
    </source>
</evidence>
<accession>A0A9D5D843</accession>
<evidence type="ECO:0000313" key="12">
    <source>
        <dbReference type="Proteomes" id="UP001085076"/>
    </source>
</evidence>
<dbReference type="Proteomes" id="UP001085076">
    <property type="component" value="Miscellaneous, Linkage group lg01"/>
</dbReference>
<dbReference type="GO" id="GO:0008270">
    <property type="term" value="F:zinc ion binding"/>
    <property type="evidence" value="ECO:0007669"/>
    <property type="project" value="UniProtKB-KW"/>
</dbReference>
<organism evidence="11 12">
    <name type="scientific">Dioscorea zingiberensis</name>
    <dbReference type="NCBI Taxonomy" id="325984"/>
    <lineage>
        <taxon>Eukaryota</taxon>
        <taxon>Viridiplantae</taxon>
        <taxon>Streptophyta</taxon>
        <taxon>Embryophyta</taxon>
        <taxon>Tracheophyta</taxon>
        <taxon>Spermatophyta</taxon>
        <taxon>Magnoliopsida</taxon>
        <taxon>Liliopsida</taxon>
        <taxon>Dioscoreales</taxon>
        <taxon>Dioscoreaceae</taxon>
        <taxon>Dioscorea</taxon>
    </lineage>
</organism>
<dbReference type="InterPro" id="IPR000315">
    <property type="entry name" value="Znf_B-box"/>
</dbReference>
<dbReference type="EMBL" id="JAGGNH010000001">
    <property type="protein sequence ID" value="KAJ0986549.1"/>
    <property type="molecule type" value="Genomic_DNA"/>
</dbReference>
<evidence type="ECO:0000256" key="6">
    <source>
        <dbReference type="ARBA" id="ARBA00023242"/>
    </source>
</evidence>
<evidence type="ECO:0000256" key="8">
    <source>
        <dbReference type="PROSITE-ProRule" id="PRU00357"/>
    </source>
</evidence>
<gene>
    <name evidence="11" type="ORF">J5N97_004905</name>
</gene>
<keyword evidence="5" id="KW-0862">Zinc</keyword>
<sequence>MGAKSEDVWARACDACRGAPCAVFCRADEAYLCASCDESVHAANRVASRHERVWVCQGCERAPAELTCRADNAALCAACDAEVHSANPLARRHHRVPNIPIQSGRLVLGPDFPPPVAVNEREKVTGEEEEEAVSWLLPEPVKNNINNQSNGEILFGGEVDEYLDLVEYNTNSGAGDQYAHQQQGNEGGERLVPVQQLQQHQEEQQQSNQMQLEYEVPKPGFTCTTSICHRVSLFHCANQYLLRPSGLIHGTAYNILQKVSLSSIDASVVPDTTMTDISNCHMRPSKGTIGLFSGLPLQMPPHFTPTDREARVLRYREKRKARKFKKTIRSASTKAYAETRHRIKG</sequence>
<evidence type="ECO:0000256" key="1">
    <source>
        <dbReference type="ARBA" id="ARBA00004123"/>
    </source>
</evidence>
<keyword evidence="3" id="KW-0479">Metal-binding</keyword>
<dbReference type="InterPro" id="IPR045281">
    <property type="entry name" value="CONSTANS-like"/>
</dbReference>
<keyword evidence="12" id="KW-1185">Reference proteome</keyword>
<dbReference type="PANTHER" id="PTHR31319">
    <property type="entry name" value="ZINC FINGER PROTEIN CONSTANS-LIKE 4"/>
    <property type="match status" value="1"/>
</dbReference>
<protein>
    <submittedName>
        <fullName evidence="11">Uncharacterized protein</fullName>
    </submittedName>
</protein>
<dbReference type="InterPro" id="IPR049808">
    <property type="entry name" value="CONSTANS-like_Bbox1"/>
</dbReference>
<evidence type="ECO:0000256" key="7">
    <source>
        <dbReference type="PROSITE-ProRule" id="PRU00024"/>
    </source>
</evidence>
<feature type="domain" description="B box-type" evidence="9">
    <location>
        <begin position="51"/>
        <end position="98"/>
    </location>
</feature>
<evidence type="ECO:0000256" key="2">
    <source>
        <dbReference type="ARBA" id="ARBA00010024"/>
    </source>
</evidence>
<evidence type="ECO:0000256" key="3">
    <source>
        <dbReference type="ARBA" id="ARBA00022723"/>
    </source>
</evidence>
<feature type="domain" description="B box-type" evidence="9">
    <location>
        <begin position="13"/>
        <end position="55"/>
    </location>
</feature>
<dbReference type="PROSITE" id="PS50119">
    <property type="entry name" value="ZF_BBOX"/>
    <property type="match status" value="2"/>
</dbReference>
<keyword evidence="6 8" id="KW-0539">Nucleus</keyword>
<proteinExistence type="inferred from homology"/>
<evidence type="ECO:0000256" key="4">
    <source>
        <dbReference type="ARBA" id="ARBA00022771"/>
    </source>
</evidence>
<dbReference type="GO" id="GO:0009909">
    <property type="term" value="P:regulation of flower development"/>
    <property type="evidence" value="ECO:0007669"/>
    <property type="project" value="InterPro"/>
</dbReference>
<comment type="subcellular location">
    <subcellularLocation>
        <location evidence="1 8">Nucleus</location>
    </subcellularLocation>
</comment>
<dbReference type="Pfam" id="PF00643">
    <property type="entry name" value="zf-B_box"/>
    <property type="match status" value="1"/>
</dbReference>
<dbReference type="PANTHER" id="PTHR31319:SF39">
    <property type="entry name" value="ZINC FINGER PROTEIN CONSTANS-LIKE 1"/>
    <property type="match status" value="1"/>
</dbReference>
<dbReference type="GO" id="GO:0003700">
    <property type="term" value="F:DNA-binding transcription factor activity"/>
    <property type="evidence" value="ECO:0007669"/>
    <property type="project" value="TreeGrafter"/>
</dbReference>
<name>A0A9D5D843_9LILI</name>
<dbReference type="AlphaFoldDB" id="A0A9D5D843"/>
<evidence type="ECO:0000259" key="10">
    <source>
        <dbReference type="PROSITE" id="PS51017"/>
    </source>
</evidence>
<dbReference type="PROSITE" id="PS51017">
    <property type="entry name" value="CCT"/>
    <property type="match status" value="1"/>
</dbReference>
<reference evidence="11" key="2">
    <citation type="journal article" date="2022" name="Hortic Res">
        <title>The genome of Dioscorea zingiberensis sheds light on the biosynthesis, origin and evolution of the medicinally important diosgenin saponins.</title>
        <authorList>
            <person name="Li Y."/>
            <person name="Tan C."/>
            <person name="Li Z."/>
            <person name="Guo J."/>
            <person name="Li S."/>
            <person name="Chen X."/>
            <person name="Wang C."/>
            <person name="Dai X."/>
            <person name="Yang H."/>
            <person name="Song W."/>
            <person name="Hou L."/>
            <person name="Xu J."/>
            <person name="Tong Z."/>
            <person name="Xu A."/>
            <person name="Yuan X."/>
            <person name="Wang W."/>
            <person name="Yang Q."/>
            <person name="Chen L."/>
            <person name="Sun Z."/>
            <person name="Wang K."/>
            <person name="Pan B."/>
            <person name="Chen J."/>
            <person name="Bao Y."/>
            <person name="Liu F."/>
            <person name="Qi X."/>
            <person name="Gang D.R."/>
            <person name="Wen J."/>
            <person name="Li J."/>
        </authorList>
    </citation>
    <scope>NUCLEOTIDE SEQUENCE</scope>
    <source>
        <strain evidence="11">Dzin_1.0</strain>
    </source>
</reference>
<dbReference type="CDD" id="cd19821">
    <property type="entry name" value="Bbox1_BBX-like"/>
    <property type="match status" value="2"/>
</dbReference>